<evidence type="ECO:0000313" key="5">
    <source>
        <dbReference type="Proteomes" id="UP000494165"/>
    </source>
</evidence>
<dbReference type="PANTHER" id="PTHR12979">
    <property type="entry name" value="CCR4-NOT TRANSCRIPTION COMPLEX SUBUNIT 10"/>
    <property type="match status" value="1"/>
</dbReference>
<accession>A0A8S1CA13</accession>
<dbReference type="InterPro" id="IPR039740">
    <property type="entry name" value="CNOT10"/>
</dbReference>
<keyword evidence="2" id="KW-0943">RNA-mediated gene silencing</keyword>
<dbReference type="GO" id="GO:0030014">
    <property type="term" value="C:CCR4-NOT complex"/>
    <property type="evidence" value="ECO:0007669"/>
    <property type="project" value="UniProtKB-UniRule"/>
</dbReference>
<sequence>MNEKNFSEKLEAFGTLGAGTTSKPETVNLPSISPQEREIAQAALQDFIKGNFSSCSDLLVKLEQIRPKDMKLHVDKAIVNFCNSNLKECDAFTKALKAVEEQVKEEEQDVSSYIHYNLALGLFNSGQISEAQKHLLKVFQCIESLDEGLAQRVCILLVEVFLNLNQAQKALALLSYTENQLLSSYFSQTGAGSEKSPVITASLIKHKKEPTTKLPVEPTTPPLPPAFETEWLKAKLAALRARASLQARLWRTNKKDVKALLAINKQQFNSTALMAKSYLDFLRGQYNKAARVLSSVTPPEGLESGDNIQMMWFNNLGCCHFMGGRNLLATNYISRAIEESNKKHTSPAAEVSAKIANAQMLMNLGIVLLQSNKPESAFPHLLKAVRVFHSNPRLWLRIAECCIQHFGTNNADFYDRRNPADKIVANTIPSASSTKIILNSRVGPKAGVEKCSSSQPSLSLEFANMCLKNALVLLDSNQNGLVGASSFGFLKLSDISDSPSTQQNQTVSGVSTLLETLSGPSNLPQSVPSIPLTELEADSLRISILAASAYTSLCLGEPVLAVEYARKLLTLPTVPEGMRFLAQLYAAEGLIQLDQISEAIDLLQPETVLGDLVWEIPEVVEHDKESPSPEKRPTAPFEPASEQTAKATILYNLAVAYAIRGNFDKAADTISLVWKCKSENGKVPVHLMMLSIYVELQQGHMLNARNLLNLLGIPQKV</sequence>
<feature type="compositionally biased region" description="Basic and acidic residues" evidence="3">
    <location>
        <begin position="620"/>
        <end position="633"/>
    </location>
</feature>
<keyword evidence="2" id="KW-0963">Cytoplasm</keyword>
<evidence type="ECO:0000313" key="4">
    <source>
        <dbReference type="EMBL" id="CAB3362459.1"/>
    </source>
</evidence>
<dbReference type="GO" id="GO:0006402">
    <property type="term" value="P:mRNA catabolic process"/>
    <property type="evidence" value="ECO:0007669"/>
    <property type="project" value="TreeGrafter"/>
</dbReference>
<evidence type="ECO:0000256" key="3">
    <source>
        <dbReference type="SAM" id="MobiDB-lite"/>
    </source>
</evidence>
<comment type="subcellular location">
    <subcellularLocation>
        <location evidence="2">Cytoplasm</location>
    </subcellularLocation>
    <subcellularLocation>
        <location evidence="2">Nucleus</location>
    </subcellularLocation>
</comment>
<reference evidence="4 5" key="1">
    <citation type="submission" date="2020-04" db="EMBL/GenBank/DDBJ databases">
        <authorList>
            <person name="Alioto T."/>
            <person name="Alioto T."/>
            <person name="Gomez Garrido J."/>
        </authorList>
    </citation>
    <scope>NUCLEOTIDE SEQUENCE [LARGE SCALE GENOMIC DNA]</scope>
</reference>
<dbReference type="GO" id="GO:0017148">
    <property type="term" value="P:negative regulation of translation"/>
    <property type="evidence" value="ECO:0007669"/>
    <property type="project" value="TreeGrafter"/>
</dbReference>
<feature type="region of interest" description="Disordered" evidence="3">
    <location>
        <begin position="620"/>
        <end position="640"/>
    </location>
</feature>
<gene>
    <name evidence="4" type="ORF">CLODIP_2_CD14288</name>
</gene>
<keyword evidence="2" id="KW-0804">Transcription</keyword>
<dbReference type="SMART" id="SM00028">
    <property type="entry name" value="TPR"/>
    <property type="match status" value="4"/>
</dbReference>
<comment type="similarity">
    <text evidence="1 2">Belongs to the CNOT10 family.</text>
</comment>
<protein>
    <recommendedName>
        <fullName evidence="2">CCR4-NOT transcription complex subunit 10</fullName>
    </recommendedName>
</protein>
<dbReference type="OrthoDB" id="25157at2759"/>
<keyword evidence="2" id="KW-0805">Transcription regulation</keyword>
<dbReference type="AlphaFoldDB" id="A0A8S1CA13"/>
<keyword evidence="5" id="KW-1185">Reference proteome</keyword>
<dbReference type="Proteomes" id="UP000494165">
    <property type="component" value="Unassembled WGS sequence"/>
</dbReference>
<name>A0A8S1CA13_9INSE</name>
<keyword evidence="2" id="KW-0539">Nucleus</keyword>
<dbReference type="InterPro" id="IPR019734">
    <property type="entry name" value="TPR_rpt"/>
</dbReference>
<dbReference type="GO" id="GO:0005634">
    <property type="term" value="C:nucleus"/>
    <property type="evidence" value="ECO:0007669"/>
    <property type="project" value="UniProtKB-SubCell"/>
</dbReference>
<comment type="caution">
    <text evidence="4">The sequence shown here is derived from an EMBL/GenBank/DDBJ whole genome shotgun (WGS) entry which is preliminary data.</text>
</comment>
<comment type="function">
    <text evidence="2">Component of the CCR4-NOT complex which is one of the major cellular mRNA deadenylases and is linked to various cellular processes including bulk mRNA degradation, miRNA-mediated repression, translational repression during translational initiation and general transcription regulation.</text>
</comment>
<dbReference type="Gene3D" id="1.25.40.10">
    <property type="entry name" value="Tetratricopeptide repeat domain"/>
    <property type="match status" value="2"/>
</dbReference>
<evidence type="ECO:0000256" key="2">
    <source>
        <dbReference type="RuleBase" id="RU367083"/>
    </source>
</evidence>
<dbReference type="GO" id="GO:0031047">
    <property type="term" value="P:regulatory ncRNA-mediated gene silencing"/>
    <property type="evidence" value="ECO:0007669"/>
    <property type="project" value="UniProtKB-UniRule"/>
</dbReference>
<evidence type="ECO:0000256" key="1">
    <source>
        <dbReference type="ARBA" id="ARBA00010080"/>
    </source>
</evidence>
<dbReference type="PANTHER" id="PTHR12979:SF5">
    <property type="entry name" value="CCR4-NOT TRANSCRIPTION COMPLEX SUBUNIT 10"/>
    <property type="match status" value="1"/>
</dbReference>
<keyword evidence="2" id="KW-0810">Translation regulation</keyword>
<proteinExistence type="inferred from homology"/>
<dbReference type="InterPro" id="IPR011990">
    <property type="entry name" value="TPR-like_helical_dom_sf"/>
</dbReference>
<dbReference type="SUPFAM" id="SSF48452">
    <property type="entry name" value="TPR-like"/>
    <property type="match status" value="2"/>
</dbReference>
<organism evidence="4 5">
    <name type="scientific">Cloeon dipterum</name>
    <dbReference type="NCBI Taxonomy" id="197152"/>
    <lineage>
        <taxon>Eukaryota</taxon>
        <taxon>Metazoa</taxon>
        <taxon>Ecdysozoa</taxon>
        <taxon>Arthropoda</taxon>
        <taxon>Hexapoda</taxon>
        <taxon>Insecta</taxon>
        <taxon>Pterygota</taxon>
        <taxon>Palaeoptera</taxon>
        <taxon>Ephemeroptera</taxon>
        <taxon>Pisciforma</taxon>
        <taxon>Baetidae</taxon>
        <taxon>Cloeon</taxon>
    </lineage>
</organism>
<dbReference type="GO" id="GO:0005737">
    <property type="term" value="C:cytoplasm"/>
    <property type="evidence" value="ECO:0007669"/>
    <property type="project" value="UniProtKB-SubCell"/>
</dbReference>
<dbReference type="EMBL" id="CADEPI010000009">
    <property type="protein sequence ID" value="CAB3362459.1"/>
    <property type="molecule type" value="Genomic_DNA"/>
</dbReference>